<feature type="region of interest" description="Disordered" evidence="8">
    <location>
        <begin position="481"/>
        <end position="515"/>
    </location>
</feature>
<dbReference type="InterPro" id="IPR001841">
    <property type="entry name" value="Znf_RING"/>
</dbReference>
<dbReference type="GO" id="GO:0005789">
    <property type="term" value="C:endoplasmic reticulum membrane"/>
    <property type="evidence" value="ECO:0007669"/>
    <property type="project" value="UniProtKB-SubCell"/>
</dbReference>
<dbReference type="GO" id="GO:0008270">
    <property type="term" value="F:zinc ion binding"/>
    <property type="evidence" value="ECO:0007669"/>
    <property type="project" value="UniProtKB-KW"/>
</dbReference>
<feature type="domain" description="RING-type" evidence="9">
    <location>
        <begin position="116"/>
        <end position="157"/>
    </location>
</feature>
<dbReference type="InterPro" id="IPR045103">
    <property type="entry name" value="RNF5/RNF185-like"/>
</dbReference>
<dbReference type="GO" id="GO:0061630">
    <property type="term" value="F:ubiquitin protein ligase activity"/>
    <property type="evidence" value="ECO:0007669"/>
    <property type="project" value="UniProtKB-UniRule"/>
</dbReference>
<evidence type="ECO:0000256" key="3">
    <source>
        <dbReference type="ARBA" id="ARBA00022679"/>
    </source>
</evidence>
<feature type="coiled-coil region" evidence="7">
    <location>
        <begin position="27"/>
        <end position="54"/>
    </location>
</feature>
<feature type="region of interest" description="Disordered" evidence="8">
    <location>
        <begin position="1"/>
        <end position="20"/>
    </location>
</feature>
<feature type="compositionally biased region" description="Pro residues" evidence="8">
    <location>
        <begin position="481"/>
        <end position="497"/>
    </location>
</feature>
<feature type="region of interest" description="Disordered" evidence="8">
    <location>
        <begin position="302"/>
        <end position="327"/>
    </location>
</feature>
<keyword evidence="4 6" id="KW-0833">Ubl conjugation pathway</keyword>
<dbReference type="EMBL" id="LR999454">
    <property type="protein sequence ID" value="CAE6049146.1"/>
    <property type="molecule type" value="Genomic_DNA"/>
</dbReference>
<dbReference type="EC" id="2.3.2.27" evidence="6"/>
<comment type="domain">
    <text evidence="6">The RING-type zinc finger domain is responsible for E3 ligase activity.</text>
</comment>
<evidence type="ECO:0000256" key="7">
    <source>
        <dbReference type="SAM" id="Coils"/>
    </source>
</evidence>
<sequence length="778" mass="86178">MDLDLNQEPSSDSESPGGLMTELSPWLNELESAQERIQERIRQLEAIVSRIREREITTTTTPALVSLNEHRDSTAGVIHERSRERLVENGENKTYLIAKALNMEKTSSVPGGFFDCNICLEKAEDPILTCCGHLFCWGCFYQLPLIYLNIKECPVCDGEVTDTEVIPIYGNGDDCDGTKPKLETCGISLPPRPNAKRVESVRQKIINRAIPFPGHDETIEHIRRTIDSIGLQALAQGDEFGLTNIINNGGQQQQHHHHPPFGPLRLMTPYAAFPGLVVDTSDIPPFDDDAFDVDSFVDTTSLRRNRRRPSPAVRASYQRNRTNNASQTISFRLGSSASSAPREFAVPSSSITTRSQTVNPTEVVTSGTSASSSRRRTEDVNNGPRTRSRRRLSLLSNGVSSPVVFLWRLLHLIPPSRVSSQQLPDFFRVPFRVVFSGELFLLLWCEMTGSPLIVNLRSSPPLSTSMCASLVLKLPPLRLPDPLSPPNPPEPPDPPDSWPRVQEDKLPNPPRSQISDLRPTFSLTVTLVSSGGTPPLTAICRLFSGLYPAYTLTRFVSGFAFYFPTVSRIGWLDSGFTSLISWKCVPCLVTFAYMKAWLVYKALVSHLPWLCVDHLCHVYSFMEQFVVLLFPPCGGFKCNVGTKIFSGVARWLTLSSPRGMGWCFSDASEVPLFDGVRRCYVFLATLVEGIDLKASLVAKEGSVFDAFNSDLSSGASLPGCRCVYASSVEFANSHLSLCFCLNYGCSFSFLICLTMLWVTEFACLAPSSLLYPPSLENS</sequence>
<dbReference type="Pfam" id="PF14634">
    <property type="entry name" value="zf-RING_5"/>
    <property type="match status" value="1"/>
</dbReference>
<comment type="function">
    <text evidence="6">E3 ubiquitin-protein ligase.</text>
</comment>
<evidence type="ECO:0000313" key="11">
    <source>
        <dbReference type="Proteomes" id="UP000682877"/>
    </source>
</evidence>
<accession>A0A8S2A689</accession>
<keyword evidence="7" id="KW-0175">Coiled coil</keyword>
<dbReference type="SUPFAM" id="SSF57850">
    <property type="entry name" value="RING/U-box"/>
    <property type="match status" value="1"/>
</dbReference>
<feature type="compositionally biased region" description="Polar residues" evidence="8">
    <location>
        <begin position="347"/>
        <end position="364"/>
    </location>
</feature>
<proteinExistence type="predicted"/>
<keyword evidence="6" id="KW-0479">Metal-binding</keyword>
<organism evidence="10 11">
    <name type="scientific">Arabidopsis arenosa</name>
    <name type="common">Sand rock-cress</name>
    <name type="synonym">Cardaminopsis arenosa</name>
    <dbReference type="NCBI Taxonomy" id="38785"/>
    <lineage>
        <taxon>Eukaryota</taxon>
        <taxon>Viridiplantae</taxon>
        <taxon>Streptophyta</taxon>
        <taxon>Embryophyta</taxon>
        <taxon>Tracheophyta</taxon>
        <taxon>Spermatophyta</taxon>
        <taxon>Magnoliopsida</taxon>
        <taxon>eudicotyledons</taxon>
        <taxon>Gunneridae</taxon>
        <taxon>Pentapetalae</taxon>
        <taxon>rosids</taxon>
        <taxon>malvids</taxon>
        <taxon>Brassicales</taxon>
        <taxon>Brassicaceae</taxon>
        <taxon>Camelineae</taxon>
        <taxon>Arabidopsis</taxon>
    </lineage>
</organism>
<evidence type="ECO:0000256" key="4">
    <source>
        <dbReference type="ARBA" id="ARBA00022786"/>
    </source>
</evidence>
<evidence type="ECO:0000256" key="2">
    <source>
        <dbReference type="ARBA" id="ARBA00004906"/>
    </source>
</evidence>
<evidence type="ECO:0000256" key="5">
    <source>
        <dbReference type="PROSITE-ProRule" id="PRU00175"/>
    </source>
</evidence>
<keyword evidence="3 6" id="KW-0808">Transferase</keyword>
<comment type="subcellular location">
    <subcellularLocation>
        <location evidence="6">Endoplasmic reticulum membrane</location>
        <topology evidence="6">Single-pass type IV membrane protein</topology>
    </subcellularLocation>
</comment>
<dbReference type="PANTHER" id="PTHR12313">
    <property type="entry name" value="E3 UBIQUITIN-PROTEIN LIGASE RNF5-RELATED"/>
    <property type="match status" value="1"/>
</dbReference>
<keyword evidence="6" id="KW-0862">Zinc</keyword>
<keyword evidence="11" id="KW-1185">Reference proteome</keyword>
<comment type="pathway">
    <text evidence="2 6">Protein modification; protein ubiquitination.</text>
</comment>
<keyword evidence="5 6" id="KW-0863">Zinc-finger</keyword>
<evidence type="ECO:0000256" key="8">
    <source>
        <dbReference type="SAM" id="MobiDB-lite"/>
    </source>
</evidence>
<dbReference type="Gene3D" id="3.30.40.10">
    <property type="entry name" value="Zinc/RING finger domain, C3HC4 (zinc finger)"/>
    <property type="match status" value="1"/>
</dbReference>
<keyword evidence="6" id="KW-0256">Endoplasmic reticulum</keyword>
<evidence type="ECO:0000259" key="9">
    <source>
        <dbReference type="PROSITE" id="PS50089"/>
    </source>
</evidence>
<dbReference type="Proteomes" id="UP000682877">
    <property type="component" value="Chromosome 4"/>
</dbReference>
<comment type="catalytic activity">
    <reaction evidence="1 6">
        <text>S-ubiquitinyl-[E2 ubiquitin-conjugating enzyme]-L-cysteine + [acceptor protein]-L-lysine = [E2 ubiquitin-conjugating enzyme]-L-cysteine + N(6)-ubiquitinyl-[acceptor protein]-L-lysine.</text>
        <dbReference type="EC" id="2.3.2.27"/>
    </reaction>
</comment>
<dbReference type="GO" id="GO:0006511">
    <property type="term" value="P:ubiquitin-dependent protein catabolic process"/>
    <property type="evidence" value="ECO:0007669"/>
    <property type="project" value="UniProtKB-UniRule"/>
</dbReference>
<dbReference type="SMART" id="SM00184">
    <property type="entry name" value="RING"/>
    <property type="match status" value="1"/>
</dbReference>
<dbReference type="InterPro" id="IPR013083">
    <property type="entry name" value="Znf_RING/FYVE/PHD"/>
</dbReference>
<gene>
    <name evidence="10" type="ORF">AARE701A_LOCUS11393</name>
</gene>
<evidence type="ECO:0000256" key="1">
    <source>
        <dbReference type="ARBA" id="ARBA00000900"/>
    </source>
</evidence>
<feature type="compositionally biased region" description="Polar residues" evidence="8">
    <location>
        <begin position="317"/>
        <end position="327"/>
    </location>
</feature>
<dbReference type="PROSITE" id="PS50089">
    <property type="entry name" value="ZF_RING_2"/>
    <property type="match status" value="1"/>
</dbReference>
<dbReference type="AlphaFoldDB" id="A0A8S2A689"/>
<protein>
    <recommendedName>
        <fullName evidence="6">E3 ubiquitin-protein ligase RMA</fullName>
        <ecNumber evidence="6">2.3.2.27</ecNumber>
    </recommendedName>
    <alternativeName>
        <fullName evidence="6">Protein RING membrane-anchor</fullName>
    </alternativeName>
    <alternativeName>
        <fullName evidence="6">RING-type E3 ubiquitin transferase RMA</fullName>
    </alternativeName>
</protein>
<evidence type="ECO:0000256" key="6">
    <source>
        <dbReference type="RuleBase" id="RU369090"/>
    </source>
</evidence>
<evidence type="ECO:0000313" key="10">
    <source>
        <dbReference type="EMBL" id="CAE6049146.1"/>
    </source>
</evidence>
<reference evidence="10" key="1">
    <citation type="submission" date="2021-01" db="EMBL/GenBank/DDBJ databases">
        <authorList>
            <person name="Bezrukov I."/>
        </authorList>
    </citation>
    <scope>NUCLEOTIDE SEQUENCE</scope>
</reference>
<feature type="region of interest" description="Disordered" evidence="8">
    <location>
        <begin position="342"/>
        <end position="391"/>
    </location>
</feature>
<name>A0A8S2A689_ARAAE</name>
<dbReference type="FunFam" id="3.30.40.10:FF:000630">
    <property type="entry name" value="E3 ubiquitin-protein ligase RMA3"/>
    <property type="match status" value="1"/>
</dbReference>